<dbReference type="OrthoDB" id="6370831at2759"/>
<dbReference type="PANTHER" id="PTHR23411">
    <property type="entry name" value="TAPASIN"/>
    <property type="match status" value="1"/>
</dbReference>
<proteinExistence type="predicted"/>
<keyword evidence="1" id="KW-0393">Immunoglobulin domain</keyword>
<dbReference type="SMART" id="SM00407">
    <property type="entry name" value="IGc1"/>
    <property type="match status" value="1"/>
</dbReference>
<dbReference type="AlphaFoldDB" id="A0A2G9QDW8"/>
<dbReference type="Gene3D" id="2.60.40.10">
    <property type="entry name" value="Immunoglobulins"/>
    <property type="match status" value="1"/>
</dbReference>
<feature type="non-terminal residue" evidence="3">
    <location>
        <position position="1"/>
    </location>
</feature>
<accession>A0A2G9QDW8</accession>
<sequence length="119" mass="13961">QSTEYLLKTFQIFCFIFAAQPVVEQITSENVGQKMKLSCRVHSFHPKTIEIKWFKEEDELPTTDSELDIDDDSLYSTSSILMYVPEMEDNGKTLRCQVDHQSLPNPEIREWKLEEQKSK</sequence>
<gene>
    <name evidence="3" type="ORF">AB205_0035550</name>
</gene>
<evidence type="ECO:0000256" key="1">
    <source>
        <dbReference type="ARBA" id="ARBA00023319"/>
    </source>
</evidence>
<evidence type="ECO:0000313" key="4">
    <source>
        <dbReference type="Proteomes" id="UP000228934"/>
    </source>
</evidence>
<dbReference type="InterPro" id="IPR036179">
    <property type="entry name" value="Ig-like_dom_sf"/>
</dbReference>
<keyword evidence="4" id="KW-1185">Reference proteome</keyword>
<dbReference type="InterPro" id="IPR003597">
    <property type="entry name" value="Ig_C1-set"/>
</dbReference>
<dbReference type="Proteomes" id="UP000228934">
    <property type="component" value="Unassembled WGS sequence"/>
</dbReference>
<name>A0A2G9QDW8_AQUCT</name>
<evidence type="ECO:0000313" key="3">
    <source>
        <dbReference type="EMBL" id="PIO13819.1"/>
    </source>
</evidence>
<dbReference type="InterPro" id="IPR050380">
    <property type="entry name" value="Immune_Resp_Modulators"/>
</dbReference>
<dbReference type="PROSITE" id="PS50835">
    <property type="entry name" value="IG_LIKE"/>
    <property type="match status" value="1"/>
</dbReference>
<dbReference type="InterPro" id="IPR007110">
    <property type="entry name" value="Ig-like_dom"/>
</dbReference>
<evidence type="ECO:0000259" key="2">
    <source>
        <dbReference type="PROSITE" id="PS50835"/>
    </source>
</evidence>
<dbReference type="EMBL" id="KZ014992">
    <property type="protein sequence ID" value="PIO13819.1"/>
    <property type="molecule type" value="Genomic_DNA"/>
</dbReference>
<feature type="domain" description="Ig-like" evidence="2">
    <location>
        <begin position="21"/>
        <end position="109"/>
    </location>
</feature>
<dbReference type="Pfam" id="PF07654">
    <property type="entry name" value="C1-set"/>
    <property type="match status" value="1"/>
</dbReference>
<reference evidence="4" key="1">
    <citation type="journal article" date="2017" name="Nat. Commun.">
        <title>The North American bullfrog draft genome provides insight into hormonal regulation of long noncoding RNA.</title>
        <authorList>
            <person name="Hammond S.A."/>
            <person name="Warren R.L."/>
            <person name="Vandervalk B.P."/>
            <person name="Kucuk E."/>
            <person name="Khan H."/>
            <person name="Gibb E.A."/>
            <person name="Pandoh P."/>
            <person name="Kirk H."/>
            <person name="Zhao Y."/>
            <person name="Jones M."/>
            <person name="Mungall A.J."/>
            <person name="Coope R."/>
            <person name="Pleasance S."/>
            <person name="Moore R.A."/>
            <person name="Holt R.A."/>
            <person name="Round J.M."/>
            <person name="Ohora S."/>
            <person name="Walle B.V."/>
            <person name="Veldhoen N."/>
            <person name="Helbing C.C."/>
            <person name="Birol I."/>
        </authorList>
    </citation>
    <scope>NUCLEOTIDE SEQUENCE [LARGE SCALE GENOMIC DNA]</scope>
</reference>
<dbReference type="InterPro" id="IPR013783">
    <property type="entry name" value="Ig-like_fold"/>
</dbReference>
<organism evidence="3 4">
    <name type="scientific">Aquarana catesbeiana</name>
    <name type="common">American bullfrog</name>
    <name type="synonym">Rana catesbeiana</name>
    <dbReference type="NCBI Taxonomy" id="8400"/>
    <lineage>
        <taxon>Eukaryota</taxon>
        <taxon>Metazoa</taxon>
        <taxon>Chordata</taxon>
        <taxon>Craniata</taxon>
        <taxon>Vertebrata</taxon>
        <taxon>Euteleostomi</taxon>
        <taxon>Amphibia</taxon>
        <taxon>Batrachia</taxon>
        <taxon>Anura</taxon>
        <taxon>Neobatrachia</taxon>
        <taxon>Ranoidea</taxon>
        <taxon>Ranidae</taxon>
        <taxon>Aquarana</taxon>
    </lineage>
</organism>
<dbReference type="SUPFAM" id="SSF48726">
    <property type="entry name" value="Immunoglobulin"/>
    <property type="match status" value="1"/>
</dbReference>
<dbReference type="CDD" id="cd00098">
    <property type="entry name" value="IgC1"/>
    <property type="match status" value="1"/>
</dbReference>
<protein>
    <recommendedName>
        <fullName evidence="2">Ig-like domain-containing protein</fullName>
    </recommendedName>
</protein>